<evidence type="ECO:0000313" key="2">
    <source>
        <dbReference type="Proteomes" id="UP001367508"/>
    </source>
</evidence>
<dbReference type="EMBL" id="JAYMYQ010000014">
    <property type="protein sequence ID" value="KAK7304274.1"/>
    <property type="molecule type" value="Genomic_DNA"/>
</dbReference>
<protein>
    <submittedName>
        <fullName evidence="1">Uncharacterized protein</fullName>
    </submittedName>
</protein>
<dbReference type="Proteomes" id="UP001367508">
    <property type="component" value="Unassembled WGS sequence"/>
</dbReference>
<organism evidence="1 2">
    <name type="scientific">Canavalia gladiata</name>
    <name type="common">Sword bean</name>
    <name type="synonym">Dolichos gladiatus</name>
    <dbReference type="NCBI Taxonomy" id="3824"/>
    <lineage>
        <taxon>Eukaryota</taxon>
        <taxon>Viridiplantae</taxon>
        <taxon>Streptophyta</taxon>
        <taxon>Embryophyta</taxon>
        <taxon>Tracheophyta</taxon>
        <taxon>Spermatophyta</taxon>
        <taxon>Magnoliopsida</taxon>
        <taxon>eudicotyledons</taxon>
        <taxon>Gunneridae</taxon>
        <taxon>Pentapetalae</taxon>
        <taxon>rosids</taxon>
        <taxon>fabids</taxon>
        <taxon>Fabales</taxon>
        <taxon>Fabaceae</taxon>
        <taxon>Papilionoideae</taxon>
        <taxon>50 kb inversion clade</taxon>
        <taxon>NPAAA clade</taxon>
        <taxon>indigoferoid/millettioid clade</taxon>
        <taxon>Phaseoleae</taxon>
        <taxon>Canavalia</taxon>
    </lineage>
</organism>
<gene>
    <name evidence="1" type="ORF">VNO77_45141</name>
</gene>
<name>A0AAN9JTY3_CANGL</name>
<dbReference type="AlphaFoldDB" id="A0AAN9JTY3"/>
<comment type="caution">
    <text evidence="1">The sequence shown here is derived from an EMBL/GenBank/DDBJ whole genome shotgun (WGS) entry which is preliminary data.</text>
</comment>
<sequence length="138" mass="15948">MKNRRQSRYSKFTIISLPAMLLNFFHFSNCRSDNWMESYRPFFSCSIVCSPLPLHKYDDVKSKKSAVAAHKLASVAVRYPRSLWWLDPPEIVQLAIILDSIQYQLQLVVFLLLDMHAGKLSYAYKYDGVKIKKGVVVG</sequence>
<proteinExistence type="predicted"/>
<keyword evidence="2" id="KW-1185">Reference proteome</keyword>
<evidence type="ECO:0000313" key="1">
    <source>
        <dbReference type="EMBL" id="KAK7304274.1"/>
    </source>
</evidence>
<reference evidence="1 2" key="1">
    <citation type="submission" date="2024-01" db="EMBL/GenBank/DDBJ databases">
        <title>The genomes of 5 underutilized Papilionoideae crops provide insights into root nodulation and disease resistanc.</title>
        <authorList>
            <person name="Jiang F."/>
        </authorList>
    </citation>
    <scope>NUCLEOTIDE SEQUENCE [LARGE SCALE GENOMIC DNA]</scope>
    <source>
        <strain evidence="1">LVBAO_FW01</strain>
        <tissue evidence="1">Leaves</tissue>
    </source>
</reference>
<accession>A0AAN9JTY3</accession>